<dbReference type="SUPFAM" id="SSF48150">
    <property type="entry name" value="DNA-glycosylase"/>
    <property type="match status" value="1"/>
</dbReference>
<accession>A0A0G1VJM0</accession>
<organism evidence="1 2">
    <name type="scientific">Candidatus Kaiserbacteria bacterium GW2011_GWC2_49_12</name>
    <dbReference type="NCBI Taxonomy" id="1618675"/>
    <lineage>
        <taxon>Bacteria</taxon>
        <taxon>Candidatus Kaiseribacteriota</taxon>
    </lineage>
</organism>
<dbReference type="GO" id="GO:0003824">
    <property type="term" value="F:catalytic activity"/>
    <property type="evidence" value="ECO:0007669"/>
    <property type="project" value="InterPro"/>
</dbReference>
<evidence type="ECO:0000313" key="2">
    <source>
        <dbReference type="Proteomes" id="UP000034589"/>
    </source>
</evidence>
<gene>
    <name evidence="1" type="ORF">UY39_C0028G0016</name>
</gene>
<sequence>MPHLYNELVELPGVGDYTAKAVRVFAWNKPEILIETNIRTAFIYHFFRSQISDGRLKFGNGKVRDSEIFSIA</sequence>
<dbReference type="InterPro" id="IPR023170">
    <property type="entry name" value="HhH_base_excis_C"/>
</dbReference>
<dbReference type="Gene3D" id="1.10.1670.10">
    <property type="entry name" value="Helix-hairpin-Helix base-excision DNA repair enzymes (C-terminal)"/>
    <property type="match status" value="1"/>
</dbReference>
<dbReference type="Proteomes" id="UP000034589">
    <property type="component" value="Unassembled WGS sequence"/>
</dbReference>
<comment type="caution">
    <text evidence="1">The sequence shown here is derived from an EMBL/GenBank/DDBJ whole genome shotgun (WGS) entry which is preliminary data.</text>
</comment>
<reference evidence="1 2" key="1">
    <citation type="journal article" date="2015" name="Nature">
        <title>rRNA introns, odd ribosomes, and small enigmatic genomes across a large radiation of phyla.</title>
        <authorList>
            <person name="Brown C.T."/>
            <person name="Hug L.A."/>
            <person name="Thomas B.C."/>
            <person name="Sharon I."/>
            <person name="Castelle C.J."/>
            <person name="Singh A."/>
            <person name="Wilkins M.J."/>
            <person name="Williams K.H."/>
            <person name="Banfield J.F."/>
        </authorList>
    </citation>
    <scope>NUCLEOTIDE SEQUENCE [LARGE SCALE GENOMIC DNA]</scope>
</reference>
<dbReference type="AlphaFoldDB" id="A0A0G1VJM0"/>
<dbReference type="InterPro" id="IPR011257">
    <property type="entry name" value="DNA_glycosylase"/>
</dbReference>
<proteinExistence type="predicted"/>
<dbReference type="EMBL" id="LCPV01000028">
    <property type="protein sequence ID" value="KKW06688.1"/>
    <property type="molecule type" value="Genomic_DNA"/>
</dbReference>
<feature type="non-terminal residue" evidence="1">
    <location>
        <position position="72"/>
    </location>
</feature>
<protein>
    <submittedName>
        <fullName evidence="1">HhH-GPD family protein</fullName>
    </submittedName>
</protein>
<evidence type="ECO:0000313" key="1">
    <source>
        <dbReference type="EMBL" id="KKW06688.1"/>
    </source>
</evidence>
<dbReference type="GO" id="GO:0006281">
    <property type="term" value="P:DNA repair"/>
    <property type="evidence" value="ECO:0007669"/>
    <property type="project" value="InterPro"/>
</dbReference>
<name>A0A0G1VJM0_9BACT</name>